<dbReference type="PANTHER" id="PTHR37954">
    <property type="entry name" value="BLL4979 PROTEIN"/>
    <property type="match status" value="1"/>
</dbReference>
<dbReference type="HOGENOM" id="CLU_074324_1_0_2"/>
<proteinExistence type="predicted"/>
<reference evidence="1 2" key="1">
    <citation type="journal article" date="2014" name="Appl. Environ. Microbiol.">
        <title>Comparative Genome Analysis of 'Candidatus Methanoplasma termitum' Indicates a New Mode of Energy Metabolism in the Seventh Order of Methanogens.</title>
        <authorList>
            <person name="Lang K."/>
            <person name="Schuldes J."/>
            <person name="Klingl A."/>
            <person name="Poehlein A."/>
            <person name="Daniel R."/>
            <person name="Brune A."/>
        </authorList>
    </citation>
    <scope>NUCLEOTIDE SEQUENCE [LARGE SCALE GENOMIC DNA]</scope>
    <source>
        <strain evidence="2">Mpt1</strain>
    </source>
</reference>
<evidence type="ECO:0008006" key="3">
    <source>
        <dbReference type="Google" id="ProtNLM"/>
    </source>
</evidence>
<dbReference type="Proteomes" id="UP000030787">
    <property type="component" value="Chromosome"/>
</dbReference>
<dbReference type="RefSeq" id="WP_048111440.1">
    <property type="nucleotide sequence ID" value="NZ_CP010070.1"/>
</dbReference>
<dbReference type="InterPro" id="IPR003748">
    <property type="entry name" value="DUF169"/>
</dbReference>
<dbReference type="EMBL" id="CP010070">
    <property type="protein sequence ID" value="AIZ56097.1"/>
    <property type="molecule type" value="Genomic_DNA"/>
</dbReference>
<name>A0A0A7LCW2_9ARCH</name>
<organism evidence="1 2">
    <name type="scientific">Candidatus Methanoplasma termitum</name>
    <dbReference type="NCBI Taxonomy" id="1577791"/>
    <lineage>
        <taxon>Archaea</taxon>
        <taxon>Methanobacteriati</taxon>
        <taxon>Thermoplasmatota</taxon>
        <taxon>Thermoplasmata</taxon>
        <taxon>Methanomassiliicoccales</taxon>
        <taxon>Methanomassiliicoccaceae</taxon>
        <taxon>Candidatus Methanoplasma</taxon>
    </lineage>
</organism>
<evidence type="ECO:0000313" key="1">
    <source>
        <dbReference type="EMBL" id="AIZ56097.1"/>
    </source>
</evidence>
<sequence length="236" mass="25645">MSDVLKANAEYAEKMRSILKLRHEPVAVKLIREGEKYPNGTTPPLLQLSHCQAVFRAKEGECLSVPLAMNNCHVGAAVLGMTETPEKVANGEFHGGTGIHDSVAAAKHMIDHRIMIPYKTVGEAVCPLGKADFVPDAIVFVDIPERIYWIAAMSTAEKGNRVVFSTAPFQCACEDVVAMPIVEGKPNLSLGCFGCRKKTDMEADELACGVPYKLIPGYVARLERYSSGPIAKAKRD</sequence>
<gene>
    <name evidence="1" type="ORF">Mpt1_c01970</name>
</gene>
<dbReference type="STRING" id="1577791.Mpt1_c01970"/>
<evidence type="ECO:0000313" key="2">
    <source>
        <dbReference type="Proteomes" id="UP000030787"/>
    </source>
</evidence>
<dbReference type="PANTHER" id="PTHR37954:SF3">
    <property type="entry name" value="DUF169 DOMAIN-CONTAINING PROTEIN"/>
    <property type="match status" value="1"/>
</dbReference>
<dbReference type="GeneID" id="24817872"/>
<dbReference type="KEGG" id="mear:Mpt1_c01970"/>
<keyword evidence="2" id="KW-1185">Reference proteome</keyword>
<dbReference type="Pfam" id="PF02596">
    <property type="entry name" value="DUF169"/>
    <property type="match status" value="1"/>
</dbReference>
<dbReference type="OrthoDB" id="81191at2157"/>
<accession>A0A0A7LCW2</accession>
<dbReference type="AlphaFoldDB" id="A0A0A7LCW2"/>
<protein>
    <recommendedName>
        <fullName evidence="3">ArCR</fullName>
    </recommendedName>
</protein>